<comment type="caution">
    <text evidence="2">The sequence shown here is derived from an EMBL/GenBank/DDBJ whole genome shotgun (WGS) entry which is preliminary data.</text>
</comment>
<name>A0A645FYZ0_9ZZZZ</name>
<protein>
    <submittedName>
        <fullName evidence="2">Uncharacterized protein</fullName>
    </submittedName>
</protein>
<evidence type="ECO:0000256" key="1">
    <source>
        <dbReference type="SAM" id="MobiDB-lite"/>
    </source>
</evidence>
<evidence type="ECO:0000313" key="2">
    <source>
        <dbReference type="EMBL" id="MPN19136.1"/>
    </source>
</evidence>
<organism evidence="2">
    <name type="scientific">bioreactor metagenome</name>
    <dbReference type="NCBI Taxonomy" id="1076179"/>
    <lineage>
        <taxon>unclassified sequences</taxon>
        <taxon>metagenomes</taxon>
        <taxon>ecological metagenomes</taxon>
    </lineage>
</organism>
<dbReference type="AlphaFoldDB" id="A0A645FYZ0"/>
<gene>
    <name evidence="2" type="ORF">SDC9_166502</name>
</gene>
<feature type="compositionally biased region" description="Basic and acidic residues" evidence="1">
    <location>
        <begin position="1"/>
        <end position="17"/>
    </location>
</feature>
<accession>A0A645FYZ0</accession>
<sequence>MQSKSENKKRNDNEKNNSKSPNVFTWEADKNMNKPVRGLPKK</sequence>
<dbReference type="EMBL" id="VSSQ01066633">
    <property type="protein sequence ID" value="MPN19136.1"/>
    <property type="molecule type" value="Genomic_DNA"/>
</dbReference>
<reference evidence="2" key="1">
    <citation type="submission" date="2019-08" db="EMBL/GenBank/DDBJ databases">
        <authorList>
            <person name="Kucharzyk K."/>
            <person name="Murdoch R.W."/>
            <person name="Higgins S."/>
            <person name="Loffler F."/>
        </authorList>
    </citation>
    <scope>NUCLEOTIDE SEQUENCE</scope>
</reference>
<feature type="region of interest" description="Disordered" evidence="1">
    <location>
        <begin position="1"/>
        <end position="42"/>
    </location>
</feature>
<proteinExistence type="predicted"/>